<feature type="transmembrane region" description="Helical" evidence="2">
    <location>
        <begin position="131"/>
        <end position="155"/>
    </location>
</feature>
<proteinExistence type="predicted"/>
<reference evidence="3 4" key="1">
    <citation type="journal article" date="2018" name="Evol. Lett.">
        <title>Horizontal gene cluster transfer increased hallucinogenic mushroom diversity.</title>
        <authorList>
            <person name="Reynolds H.T."/>
            <person name="Vijayakumar V."/>
            <person name="Gluck-Thaler E."/>
            <person name="Korotkin H.B."/>
            <person name="Matheny P.B."/>
            <person name="Slot J.C."/>
        </authorList>
    </citation>
    <scope>NUCLEOTIDE SEQUENCE [LARGE SCALE GENOMIC DNA]</scope>
    <source>
        <strain evidence="3 4">2631</strain>
    </source>
</reference>
<evidence type="ECO:0000256" key="2">
    <source>
        <dbReference type="SAM" id="Phobius"/>
    </source>
</evidence>
<feature type="transmembrane region" description="Helical" evidence="2">
    <location>
        <begin position="238"/>
        <end position="259"/>
    </location>
</feature>
<dbReference type="AlphaFoldDB" id="A0A409VSE7"/>
<dbReference type="PANTHER" id="PTHR38848:SF3">
    <property type="entry name" value="G-PROTEIN COUPLED RECEPTORS FAMILY 3 PROFILE DOMAIN-CONTAINING PROTEIN"/>
    <property type="match status" value="1"/>
</dbReference>
<name>A0A409VSE7_PSICY</name>
<accession>A0A409VSE7</accession>
<feature type="transmembrane region" description="Helical" evidence="2">
    <location>
        <begin position="91"/>
        <end position="110"/>
    </location>
</feature>
<evidence type="ECO:0000256" key="1">
    <source>
        <dbReference type="SAM" id="MobiDB-lite"/>
    </source>
</evidence>
<feature type="transmembrane region" description="Helical" evidence="2">
    <location>
        <begin position="56"/>
        <end position="79"/>
    </location>
</feature>
<dbReference type="InParanoid" id="A0A409VSE7"/>
<dbReference type="OrthoDB" id="3210850at2759"/>
<evidence type="ECO:0000313" key="3">
    <source>
        <dbReference type="EMBL" id="PPQ69194.1"/>
    </source>
</evidence>
<dbReference type="PANTHER" id="PTHR38848">
    <property type="entry name" value="G-PROTEIN COUPLED RECEPTORS FAMILY 3 PROFILE DOMAIN-CONTAINING PROTEIN"/>
    <property type="match status" value="1"/>
</dbReference>
<feature type="transmembrane region" description="Helical" evidence="2">
    <location>
        <begin position="15"/>
        <end position="35"/>
    </location>
</feature>
<protein>
    <recommendedName>
        <fullName evidence="5">G-protein coupled receptors family 1 profile domain-containing protein</fullName>
    </recommendedName>
</protein>
<gene>
    <name evidence="3" type="ORF">CVT25_006972</name>
</gene>
<sequence length="405" mass="44949">MAVAPHPVFFPSPGLQAMTALIHFLGLTTITHCISRRLQHENLSIQGIRTMPWPRMAVVLMYIDSWLFILGSGILTFGFGLEHSEATCVTAAYLCVVFYSTAKFFVYAFLAEKAHIVWSPTKGERRLESSVYLCCLVSVSLYCIVMTLMLGGPIHETKENGACVIGLKPRASIPVLVYDLYINLFLTFMFIYPLVGSKVKSHVIRRLAVRTGVAAIVALSTSTINIAVLIRLDGRELGWVNLSICSVDIIVNATAIFWVSGSKAHQQQSTSSGLPAEQRNRRHHNNNNNNDNPTFSTDNNAESVHFSPAGLKTTLSNAPALQETDTTGSFPRYHDGDIENGRPGHFPKSGTSWVTRLFAREKQSKERHLKIAVTREYDTQTSQIELQARSDSNSEVLDEYNKVSP</sequence>
<keyword evidence="2" id="KW-0812">Transmembrane</keyword>
<comment type="caution">
    <text evidence="3">The sequence shown here is derived from an EMBL/GenBank/DDBJ whole genome shotgun (WGS) entry which is preliminary data.</text>
</comment>
<organism evidence="3 4">
    <name type="scientific">Psilocybe cyanescens</name>
    <dbReference type="NCBI Taxonomy" id="93625"/>
    <lineage>
        <taxon>Eukaryota</taxon>
        <taxon>Fungi</taxon>
        <taxon>Dikarya</taxon>
        <taxon>Basidiomycota</taxon>
        <taxon>Agaricomycotina</taxon>
        <taxon>Agaricomycetes</taxon>
        <taxon>Agaricomycetidae</taxon>
        <taxon>Agaricales</taxon>
        <taxon>Agaricineae</taxon>
        <taxon>Strophariaceae</taxon>
        <taxon>Psilocybe</taxon>
    </lineage>
</organism>
<feature type="compositionally biased region" description="Polar residues" evidence="1">
    <location>
        <begin position="293"/>
        <end position="302"/>
    </location>
</feature>
<feature type="region of interest" description="Disordered" evidence="1">
    <location>
        <begin position="267"/>
        <end position="303"/>
    </location>
</feature>
<feature type="transmembrane region" description="Helical" evidence="2">
    <location>
        <begin position="207"/>
        <end position="232"/>
    </location>
</feature>
<keyword evidence="2" id="KW-1133">Transmembrane helix</keyword>
<keyword evidence="2" id="KW-0472">Membrane</keyword>
<dbReference type="EMBL" id="NHYD01003940">
    <property type="protein sequence ID" value="PPQ69194.1"/>
    <property type="molecule type" value="Genomic_DNA"/>
</dbReference>
<dbReference type="Proteomes" id="UP000283269">
    <property type="component" value="Unassembled WGS sequence"/>
</dbReference>
<evidence type="ECO:0008006" key="5">
    <source>
        <dbReference type="Google" id="ProtNLM"/>
    </source>
</evidence>
<evidence type="ECO:0000313" key="4">
    <source>
        <dbReference type="Proteomes" id="UP000283269"/>
    </source>
</evidence>
<keyword evidence="4" id="KW-1185">Reference proteome</keyword>
<feature type="transmembrane region" description="Helical" evidence="2">
    <location>
        <begin position="175"/>
        <end position="195"/>
    </location>
</feature>